<dbReference type="PROSITE" id="PS50005">
    <property type="entry name" value="TPR"/>
    <property type="match status" value="1"/>
</dbReference>
<comment type="caution">
    <text evidence="2">The sequence shown here is derived from an EMBL/GenBank/DDBJ whole genome shotgun (WGS) entry which is preliminary data.</text>
</comment>
<organism evidence="2 3">
    <name type="scientific">Plantimonas leprariae</name>
    <dbReference type="NCBI Taxonomy" id="2615207"/>
    <lineage>
        <taxon>Bacteria</taxon>
        <taxon>Pseudomonadati</taxon>
        <taxon>Pseudomonadota</taxon>
        <taxon>Alphaproteobacteria</taxon>
        <taxon>Hyphomicrobiales</taxon>
        <taxon>Aurantimonadaceae</taxon>
        <taxon>Plantimonas</taxon>
    </lineage>
</organism>
<name>A0A7V7PL22_9HYPH</name>
<evidence type="ECO:0000313" key="3">
    <source>
        <dbReference type="Proteomes" id="UP000432089"/>
    </source>
</evidence>
<dbReference type="Proteomes" id="UP000432089">
    <property type="component" value="Unassembled WGS sequence"/>
</dbReference>
<accession>A0A7V7PL22</accession>
<dbReference type="InterPro" id="IPR011990">
    <property type="entry name" value="TPR-like_helical_dom_sf"/>
</dbReference>
<gene>
    <name evidence="2" type="ORF">F6X38_20015</name>
</gene>
<keyword evidence="3" id="KW-1185">Reference proteome</keyword>
<evidence type="ECO:0000313" key="2">
    <source>
        <dbReference type="EMBL" id="KAB0676859.1"/>
    </source>
</evidence>
<reference evidence="2 3" key="1">
    <citation type="submission" date="2019-09" db="EMBL/GenBank/DDBJ databases">
        <title>YIM 132180 draft genome.</title>
        <authorList>
            <person name="Zhang K."/>
        </authorList>
    </citation>
    <scope>NUCLEOTIDE SEQUENCE [LARGE SCALE GENOMIC DNA]</scope>
    <source>
        <strain evidence="2 3">YIM 132180</strain>
    </source>
</reference>
<dbReference type="Gene3D" id="1.25.40.10">
    <property type="entry name" value="Tetratricopeptide repeat domain"/>
    <property type="match status" value="1"/>
</dbReference>
<dbReference type="RefSeq" id="WP_150972877.1">
    <property type="nucleotide sequence ID" value="NZ_VZDO01000020.1"/>
</dbReference>
<dbReference type="Pfam" id="PF14559">
    <property type="entry name" value="TPR_19"/>
    <property type="match status" value="1"/>
</dbReference>
<dbReference type="AlphaFoldDB" id="A0A7V7PL22"/>
<dbReference type="Pfam" id="PF13174">
    <property type="entry name" value="TPR_6"/>
    <property type="match status" value="1"/>
</dbReference>
<dbReference type="InterPro" id="IPR019734">
    <property type="entry name" value="TPR_rpt"/>
</dbReference>
<keyword evidence="1" id="KW-0802">TPR repeat</keyword>
<evidence type="ECO:0000256" key="1">
    <source>
        <dbReference type="PROSITE-ProRule" id="PRU00339"/>
    </source>
</evidence>
<dbReference type="SMART" id="SM00028">
    <property type="entry name" value="TPR"/>
    <property type="match status" value="3"/>
</dbReference>
<sequence length="182" mass="19966">MSILNSRFTDRETLQDAHAFAAQLVDGAFEHAELDERQKSIVELMGEGLSLADIFGITKDELDALVNQACLFIQAGDTAKARDVLTKLAQLEPTDERGSYLLGTTFQMEGDLERAVFFYTRFLALDATNPEGYLRLGECLMTAGERNEATAAFRTALDFAREGKGRPGNAEHAEQMLGLLAA</sequence>
<dbReference type="EMBL" id="VZDO01000020">
    <property type="protein sequence ID" value="KAB0676859.1"/>
    <property type="molecule type" value="Genomic_DNA"/>
</dbReference>
<feature type="repeat" description="TPR" evidence="1">
    <location>
        <begin position="130"/>
        <end position="163"/>
    </location>
</feature>
<proteinExistence type="predicted"/>
<protein>
    <submittedName>
        <fullName evidence="2">Tetratricopeptide repeat protein</fullName>
    </submittedName>
</protein>
<dbReference type="SUPFAM" id="SSF48452">
    <property type="entry name" value="TPR-like"/>
    <property type="match status" value="1"/>
</dbReference>